<dbReference type="AlphaFoldDB" id="A0AAV6NCS3"/>
<dbReference type="EMBL" id="JAGKQH010000007">
    <property type="protein sequence ID" value="KAG6595177.1"/>
    <property type="molecule type" value="Genomic_DNA"/>
</dbReference>
<dbReference type="InterPro" id="IPR055572">
    <property type="entry name" value="DUF7148"/>
</dbReference>
<evidence type="ECO:0000313" key="4">
    <source>
        <dbReference type="Proteomes" id="UP000685013"/>
    </source>
</evidence>
<comment type="caution">
    <text evidence="3">The sequence shown here is derived from an EMBL/GenBank/DDBJ whole genome shotgun (WGS) entry which is preliminary data.</text>
</comment>
<dbReference type="Pfam" id="PF23650">
    <property type="entry name" value="DUF7148"/>
    <property type="match status" value="1"/>
</dbReference>
<protein>
    <recommendedName>
        <fullName evidence="2">DUF7148 domain-containing protein</fullName>
    </recommendedName>
</protein>
<feature type="region of interest" description="Disordered" evidence="1">
    <location>
        <begin position="56"/>
        <end position="80"/>
    </location>
</feature>
<sequence>MAAITHSTKHLIRHTTVNSRPSILSTMASHPSLVFVGWNTRRRQFSKLSGVSSPCPRNMNLAPKSSEENTDILPSEDNPEDGVSLGTMKLPSDIDIAKFEVLLFQWANSLCQGANLPLPVPLRVDKITSGVRLGFISIGDGKTEVLVYIDCLVFPATASSSPIFRAIRNGRLKDQSPPGEPRIMRSLLSALKKSVEIAVDLVIDSSCEGGSSQFRHKLWSQRCMIPGGGWLLNAGMIIPTPVLVGRNPNWPKEWGRDWYFCEAAAAAAADAAMSKQTLKGSFVRNEVCKLGHRHWMGILNKKTPIEYLPLLPALDECSGLKDVSIVEWKESRL</sequence>
<dbReference type="GO" id="GO:0009570">
    <property type="term" value="C:chloroplast stroma"/>
    <property type="evidence" value="ECO:0007669"/>
    <property type="project" value="TreeGrafter"/>
</dbReference>
<evidence type="ECO:0000313" key="3">
    <source>
        <dbReference type="EMBL" id="KAG6595177.1"/>
    </source>
</evidence>
<keyword evidence="4" id="KW-1185">Reference proteome</keyword>
<feature type="domain" description="DUF7148" evidence="2">
    <location>
        <begin position="80"/>
        <end position="198"/>
    </location>
</feature>
<proteinExistence type="predicted"/>
<gene>
    <name evidence="3" type="ORF">SDJN03_11730</name>
</gene>
<organism evidence="3 4">
    <name type="scientific">Cucurbita argyrosperma subsp. sororia</name>
    <dbReference type="NCBI Taxonomy" id="37648"/>
    <lineage>
        <taxon>Eukaryota</taxon>
        <taxon>Viridiplantae</taxon>
        <taxon>Streptophyta</taxon>
        <taxon>Embryophyta</taxon>
        <taxon>Tracheophyta</taxon>
        <taxon>Spermatophyta</taxon>
        <taxon>Magnoliopsida</taxon>
        <taxon>eudicotyledons</taxon>
        <taxon>Gunneridae</taxon>
        <taxon>Pentapetalae</taxon>
        <taxon>rosids</taxon>
        <taxon>fabids</taxon>
        <taxon>Cucurbitales</taxon>
        <taxon>Cucurbitaceae</taxon>
        <taxon>Cucurbiteae</taxon>
        <taxon>Cucurbita</taxon>
    </lineage>
</organism>
<dbReference type="PANTHER" id="PTHR36352:SF1">
    <property type="entry name" value="EXPRESSED PROTEIN"/>
    <property type="match status" value="1"/>
</dbReference>
<reference evidence="3 4" key="1">
    <citation type="journal article" date="2021" name="Hortic Res">
        <title>The domestication of Cucurbita argyrosperma as revealed by the genome of its wild relative.</title>
        <authorList>
            <person name="Barrera-Redondo J."/>
            <person name="Sanchez-de la Vega G."/>
            <person name="Aguirre-Liguori J.A."/>
            <person name="Castellanos-Morales G."/>
            <person name="Gutierrez-Guerrero Y.T."/>
            <person name="Aguirre-Dugua X."/>
            <person name="Aguirre-Planter E."/>
            <person name="Tenaillon M.I."/>
            <person name="Lira-Saade R."/>
            <person name="Eguiarte L.E."/>
        </authorList>
    </citation>
    <scope>NUCLEOTIDE SEQUENCE [LARGE SCALE GENOMIC DNA]</scope>
    <source>
        <strain evidence="3">JBR-2021</strain>
    </source>
</reference>
<feature type="non-terminal residue" evidence="3">
    <location>
        <position position="1"/>
    </location>
</feature>
<evidence type="ECO:0000259" key="2">
    <source>
        <dbReference type="Pfam" id="PF23650"/>
    </source>
</evidence>
<dbReference type="Proteomes" id="UP000685013">
    <property type="component" value="Chromosome 7"/>
</dbReference>
<accession>A0AAV6NCS3</accession>
<evidence type="ECO:0000256" key="1">
    <source>
        <dbReference type="SAM" id="MobiDB-lite"/>
    </source>
</evidence>
<dbReference type="PANTHER" id="PTHR36352">
    <property type="entry name" value="EXPRESSED PROTEIN"/>
    <property type="match status" value="1"/>
</dbReference>
<name>A0AAV6NCS3_9ROSI</name>
<dbReference type="GO" id="GO:0009535">
    <property type="term" value="C:chloroplast thylakoid membrane"/>
    <property type="evidence" value="ECO:0007669"/>
    <property type="project" value="TreeGrafter"/>
</dbReference>